<evidence type="ECO:0000313" key="7">
    <source>
        <dbReference type="EMBL" id="OSP89182.1"/>
    </source>
</evidence>
<feature type="transmembrane region" description="Helical" evidence="6">
    <location>
        <begin position="155"/>
        <end position="175"/>
    </location>
</feature>
<evidence type="ECO:0000256" key="2">
    <source>
        <dbReference type="ARBA" id="ARBA00022475"/>
    </source>
</evidence>
<dbReference type="PANTHER" id="PTHR30250">
    <property type="entry name" value="PST FAMILY PREDICTED COLANIC ACID TRANSPORTER"/>
    <property type="match status" value="1"/>
</dbReference>
<dbReference type="PANTHER" id="PTHR30250:SF29">
    <property type="entry name" value="POLYSACCHARIDE BIOSYNTHESIS PROTEIN C-TERMINAL DOMAIN-CONTAINING PROTEIN"/>
    <property type="match status" value="1"/>
</dbReference>
<feature type="transmembrane region" description="Helical" evidence="6">
    <location>
        <begin position="480"/>
        <end position="501"/>
    </location>
</feature>
<sequence length="529" mass="57600">MSKSSQNLMAGAGVLAAAGLVAKVLSAIYRVPFQNLVGNTGFYVYQQVYPIYGIGMVLALSGWPLFISKIITEQPDDAHQQLVARRLFWSLVGISAVLFTIVFGGAPALALAMVGNIRLTPVIRAVAWMFWFMPFLAVGRGFAQGQRNMIPTATSQVVEQIVRVAIIIGVAWWGVHTGWSDYRIGEWATFGATIAGLAATLFLVRTLRGVWQQPITLTVKQDKTITWRHLFKRLWFEGGLLALLAALLVLLQLVDSFSTKALLETFGLSAAKAEYTKGVYDRGQPLVQLGMVLATGLSTSLLPALRQHFVRQDNVALRHDFQLTMRLAIILSGVSAIGLVAVMPAVNQLLFGSREGSTALSWFVLAIVPATLMTIATSALQSFDRTRGLIWLVWVTMTVKAGLNVWLIPHWGITGASIATTVALLPILGYALLRLPRTLWQGWLPQKWWLKLLGTLVVTGAFAKMATLVSDSLFGVSRGASVLTAVVAVIVGAVAFVVMVATTDLLTTEEWEALPKGDRLYAILKRGKE</sequence>
<feature type="transmembrane region" description="Helical" evidence="6">
    <location>
        <begin position="389"/>
        <end position="407"/>
    </location>
</feature>
<evidence type="ECO:0000256" key="5">
    <source>
        <dbReference type="ARBA" id="ARBA00023136"/>
    </source>
</evidence>
<feature type="transmembrane region" description="Helical" evidence="6">
    <location>
        <begin position="286"/>
        <end position="305"/>
    </location>
</feature>
<protein>
    <submittedName>
        <fullName evidence="7">Transporter</fullName>
    </submittedName>
</protein>
<evidence type="ECO:0000256" key="6">
    <source>
        <dbReference type="SAM" id="Phobius"/>
    </source>
</evidence>
<dbReference type="CDD" id="cd13124">
    <property type="entry name" value="MATE_SpoVB_like"/>
    <property type="match status" value="1"/>
</dbReference>
<feature type="transmembrane region" description="Helical" evidence="6">
    <location>
        <begin position="359"/>
        <end position="377"/>
    </location>
</feature>
<keyword evidence="2" id="KW-1003">Cell membrane</keyword>
<dbReference type="InterPro" id="IPR050833">
    <property type="entry name" value="Poly_Biosynth_Transport"/>
</dbReference>
<feature type="transmembrane region" description="Helical" evidence="6">
    <location>
        <begin position="50"/>
        <end position="67"/>
    </location>
</feature>
<keyword evidence="4 6" id="KW-1133">Transmembrane helix</keyword>
<feature type="transmembrane region" description="Helical" evidence="6">
    <location>
        <begin position="326"/>
        <end position="347"/>
    </location>
</feature>
<evidence type="ECO:0000256" key="4">
    <source>
        <dbReference type="ARBA" id="ARBA00022989"/>
    </source>
</evidence>
<proteinExistence type="predicted"/>
<feature type="transmembrane region" description="Helical" evidence="6">
    <location>
        <begin position="448"/>
        <end position="468"/>
    </location>
</feature>
<feature type="transmembrane region" description="Helical" evidence="6">
    <location>
        <begin position="234"/>
        <end position="254"/>
    </location>
</feature>
<keyword evidence="5 6" id="KW-0472">Membrane</keyword>
<dbReference type="Pfam" id="PF01943">
    <property type="entry name" value="Polysacc_synt"/>
    <property type="match status" value="1"/>
</dbReference>
<evidence type="ECO:0000256" key="1">
    <source>
        <dbReference type="ARBA" id="ARBA00004651"/>
    </source>
</evidence>
<dbReference type="InterPro" id="IPR002797">
    <property type="entry name" value="Polysacc_synth"/>
</dbReference>
<dbReference type="RefSeq" id="WP_085639253.1">
    <property type="nucleotide sequence ID" value="NZ_NDXJ01000010.1"/>
</dbReference>
<feature type="transmembrane region" description="Helical" evidence="6">
    <location>
        <begin position="187"/>
        <end position="204"/>
    </location>
</feature>
<feature type="transmembrane region" description="Helical" evidence="6">
    <location>
        <begin position="87"/>
        <end position="113"/>
    </location>
</feature>
<evidence type="ECO:0000256" key="3">
    <source>
        <dbReference type="ARBA" id="ARBA00022692"/>
    </source>
</evidence>
<evidence type="ECO:0000313" key="8">
    <source>
        <dbReference type="Proteomes" id="UP000193588"/>
    </source>
</evidence>
<comment type="subcellular location">
    <subcellularLocation>
        <location evidence="1">Cell membrane</location>
        <topology evidence="1">Multi-pass membrane protein</topology>
    </subcellularLocation>
</comment>
<name>A0A1X4JKA4_9LACO</name>
<dbReference type="Proteomes" id="UP000193588">
    <property type="component" value="Unassembled WGS sequence"/>
</dbReference>
<dbReference type="InterPro" id="IPR024923">
    <property type="entry name" value="PG_synth_SpoVB"/>
</dbReference>
<dbReference type="EMBL" id="NDXJ01000010">
    <property type="protein sequence ID" value="OSP89182.1"/>
    <property type="molecule type" value="Genomic_DNA"/>
</dbReference>
<organism evidence="7 8">
    <name type="scientific">Weissella cibaria</name>
    <dbReference type="NCBI Taxonomy" id="137591"/>
    <lineage>
        <taxon>Bacteria</taxon>
        <taxon>Bacillati</taxon>
        <taxon>Bacillota</taxon>
        <taxon>Bacilli</taxon>
        <taxon>Lactobacillales</taxon>
        <taxon>Lactobacillaceae</taxon>
        <taxon>Weissella</taxon>
    </lineage>
</organism>
<reference evidence="7 8" key="1">
    <citation type="submission" date="2017-04" db="EMBL/GenBank/DDBJ databases">
        <title>The genome sequence of Weissella cibaria isolated from wild Drosophila.</title>
        <authorList>
            <person name="Ricks N.J."/>
            <person name="Carroll C."/>
            <person name="Walters A."/>
            <person name="Newell P.D."/>
            <person name="Chaston J.M."/>
        </authorList>
    </citation>
    <scope>NUCLEOTIDE SEQUENCE [LARGE SCALE GENOMIC DNA]</scope>
    <source>
        <strain evidence="7 8">DmW_103</strain>
    </source>
</reference>
<keyword evidence="3 6" id="KW-0812">Transmembrane</keyword>
<dbReference type="AlphaFoldDB" id="A0A1X4JKA4"/>
<comment type="caution">
    <text evidence="7">The sequence shown here is derived from an EMBL/GenBank/DDBJ whole genome shotgun (WGS) entry which is preliminary data.</text>
</comment>
<feature type="transmembrane region" description="Helical" evidence="6">
    <location>
        <begin position="125"/>
        <end position="143"/>
    </location>
</feature>
<accession>A0A1X4JKA4</accession>
<dbReference type="GO" id="GO:0005886">
    <property type="term" value="C:plasma membrane"/>
    <property type="evidence" value="ECO:0007669"/>
    <property type="project" value="UniProtKB-SubCell"/>
</dbReference>
<gene>
    <name evidence="7" type="ORF">B9D04_07790</name>
</gene>
<feature type="transmembrane region" description="Helical" evidence="6">
    <location>
        <begin position="413"/>
        <end position="436"/>
    </location>
</feature>